<name>A0ABT9PKL5_9ACTO</name>
<keyword evidence="6 7" id="KW-0472">Membrane</keyword>
<protein>
    <submittedName>
        <fullName evidence="10">ATP-binding cassette subfamily B protein</fullName>
    </submittedName>
</protein>
<evidence type="ECO:0000256" key="1">
    <source>
        <dbReference type="ARBA" id="ARBA00004651"/>
    </source>
</evidence>
<comment type="subcellular location">
    <subcellularLocation>
        <location evidence="1">Cell membrane</location>
        <topology evidence="1">Multi-pass membrane protein</topology>
    </subcellularLocation>
</comment>
<evidence type="ECO:0000256" key="2">
    <source>
        <dbReference type="ARBA" id="ARBA00022692"/>
    </source>
</evidence>
<comment type="caution">
    <text evidence="10">The sequence shown here is derived from an EMBL/GenBank/DDBJ whole genome shotgun (WGS) entry which is preliminary data.</text>
</comment>
<dbReference type="InterPro" id="IPR027417">
    <property type="entry name" value="P-loop_NTPase"/>
</dbReference>
<feature type="domain" description="ABC transmembrane type-1" evidence="9">
    <location>
        <begin position="32"/>
        <end position="306"/>
    </location>
</feature>
<keyword evidence="11" id="KW-1185">Reference proteome</keyword>
<feature type="transmembrane region" description="Helical" evidence="7">
    <location>
        <begin position="141"/>
        <end position="161"/>
    </location>
</feature>
<evidence type="ECO:0000259" key="8">
    <source>
        <dbReference type="PROSITE" id="PS50893"/>
    </source>
</evidence>
<evidence type="ECO:0000256" key="3">
    <source>
        <dbReference type="ARBA" id="ARBA00022741"/>
    </source>
</evidence>
<dbReference type="InterPro" id="IPR011527">
    <property type="entry name" value="ABC1_TM_dom"/>
</dbReference>
<dbReference type="SUPFAM" id="SSF90123">
    <property type="entry name" value="ABC transporter transmembrane region"/>
    <property type="match status" value="1"/>
</dbReference>
<feature type="domain" description="ABC transporter" evidence="8">
    <location>
        <begin position="338"/>
        <end position="573"/>
    </location>
</feature>
<keyword evidence="5 7" id="KW-1133">Transmembrane helix</keyword>
<dbReference type="PROSITE" id="PS00211">
    <property type="entry name" value="ABC_TRANSPORTER_1"/>
    <property type="match status" value="1"/>
</dbReference>
<dbReference type="InterPro" id="IPR003593">
    <property type="entry name" value="AAA+_ATPase"/>
</dbReference>
<dbReference type="GO" id="GO:0005524">
    <property type="term" value="F:ATP binding"/>
    <property type="evidence" value="ECO:0007669"/>
    <property type="project" value="UniProtKB-KW"/>
</dbReference>
<evidence type="ECO:0000313" key="10">
    <source>
        <dbReference type="EMBL" id="MDP9832475.1"/>
    </source>
</evidence>
<evidence type="ECO:0000259" key="9">
    <source>
        <dbReference type="PROSITE" id="PS50929"/>
    </source>
</evidence>
<feature type="transmembrane region" description="Helical" evidence="7">
    <location>
        <begin position="167"/>
        <end position="186"/>
    </location>
</feature>
<organism evidence="10 11">
    <name type="scientific">Trueperella abortisuis</name>
    <dbReference type="NCBI Taxonomy" id="445930"/>
    <lineage>
        <taxon>Bacteria</taxon>
        <taxon>Bacillati</taxon>
        <taxon>Actinomycetota</taxon>
        <taxon>Actinomycetes</taxon>
        <taxon>Actinomycetales</taxon>
        <taxon>Actinomycetaceae</taxon>
        <taxon>Trueperella</taxon>
    </lineage>
</organism>
<dbReference type="PANTHER" id="PTHR24221">
    <property type="entry name" value="ATP-BINDING CASSETTE SUB-FAMILY B"/>
    <property type="match status" value="1"/>
</dbReference>
<dbReference type="PANTHER" id="PTHR24221:SF397">
    <property type="entry name" value="ABC TRANSPORTER, ATP-BINDING TRANSMEMBRANE PROTEIN"/>
    <property type="match status" value="1"/>
</dbReference>
<evidence type="ECO:0000313" key="11">
    <source>
        <dbReference type="Proteomes" id="UP001230145"/>
    </source>
</evidence>
<dbReference type="SMART" id="SM00382">
    <property type="entry name" value="AAA"/>
    <property type="match status" value="1"/>
</dbReference>
<dbReference type="PROSITE" id="PS50929">
    <property type="entry name" value="ABC_TM1F"/>
    <property type="match status" value="1"/>
</dbReference>
<keyword evidence="4 10" id="KW-0067">ATP-binding</keyword>
<evidence type="ECO:0000256" key="6">
    <source>
        <dbReference type="ARBA" id="ARBA00023136"/>
    </source>
</evidence>
<keyword evidence="3" id="KW-0547">Nucleotide-binding</keyword>
<dbReference type="Pfam" id="PF00664">
    <property type="entry name" value="ABC_membrane"/>
    <property type="match status" value="1"/>
</dbReference>
<dbReference type="Pfam" id="PF00005">
    <property type="entry name" value="ABC_tran"/>
    <property type="match status" value="1"/>
</dbReference>
<dbReference type="Gene3D" id="3.40.50.300">
    <property type="entry name" value="P-loop containing nucleotide triphosphate hydrolases"/>
    <property type="match status" value="1"/>
</dbReference>
<feature type="transmembrane region" description="Helical" evidence="7">
    <location>
        <begin position="28"/>
        <end position="52"/>
    </location>
</feature>
<sequence>MSGKHMGFVATLRNYGKLNEGTHDSANVFAWICRVANGVIQGLGLLALMRLARALADGGTHVRGWIVVLAILGATGLVTIFVREKCSYASAFQVMRRVHTKVGDKLSTLPLGWFTSDSVGRLSRLSAAAVNEMGSLAGHMLSLMTVAFVTLVTLTVGLIVWYPAIGWLASAMLVGYVVLIAALTAINGRTAAYREPAEEELSDRVVEFAAVQPMLRACDRLQYPQLARAIDENQRRARRVLLIDVIAQLIGGMAAQTITVVLIMQIVSMALNGEFSGLEAVAAAGLTLQILVYLNALNDARVGLQTLSPTLATVDDVLSTEPLSEPATSSSDERPGAVELRGVSFSYDGRTKVLDDVSFDVPARSMTAIVGASGSGKTTITRLVCRFWEVDSGQVLVGGVDVKDQTSADLMSKLSMVFQDVYLFDDTLEANIQVGNPDASREEIEQAAHLAGVDEIVKRLPEGWASRVGEGGTALSGGERQRVAVARALLKKAPICLFDEATSALDAENEANLARAFTSLRSESTVLVIAHKLNTITSADQIVVLDESGRVAQRGTHAELVESPGIYREFWENRTKAEGWRLAND</sequence>
<dbReference type="Proteomes" id="UP001230145">
    <property type="component" value="Unassembled WGS sequence"/>
</dbReference>
<proteinExistence type="predicted"/>
<dbReference type="SUPFAM" id="SSF52540">
    <property type="entry name" value="P-loop containing nucleoside triphosphate hydrolases"/>
    <property type="match status" value="1"/>
</dbReference>
<dbReference type="EMBL" id="JAUSQL010000001">
    <property type="protein sequence ID" value="MDP9832475.1"/>
    <property type="molecule type" value="Genomic_DNA"/>
</dbReference>
<accession>A0ABT9PKL5</accession>
<dbReference type="RefSeq" id="WP_307634813.1">
    <property type="nucleotide sequence ID" value="NZ_JAUSQL010000001.1"/>
</dbReference>
<evidence type="ECO:0000256" key="4">
    <source>
        <dbReference type="ARBA" id="ARBA00022840"/>
    </source>
</evidence>
<dbReference type="InterPro" id="IPR036640">
    <property type="entry name" value="ABC1_TM_sf"/>
</dbReference>
<dbReference type="InterPro" id="IPR039421">
    <property type="entry name" value="Type_1_exporter"/>
</dbReference>
<feature type="transmembrane region" description="Helical" evidence="7">
    <location>
        <begin position="240"/>
        <end position="263"/>
    </location>
</feature>
<dbReference type="InterPro" id="IPR003439">
    <property type="entry name" value="ABC_transporter-like_ATP-bd"/>
</dbReference>
<gene>
    <name evidence="10" type="ORF">J2S45_001154</name>
</gene>
<evidence type="ECO:0000256" key="5">
    <source>
        <dbReference type="ARBA" id="ARBA00022989"/>
    </source>
</evidence>
<dbReference type="PROSITE" id="PS50893">
    <property type="entry name" value="ABC_TRANSPORTER_2"/>
    <property type="match status" value="1"/>
</dbReference>
<dbReference type="Gene3D" id="1.20.1560.10">
    <property type="entry name" value="ABC transporter type 1, transmembrane domain"/>
    <property type="match status" value="1"/>
</dbReference>
<dbReference type="InterPro" id="IPR017871">
    <property type="entry name" value="ABC_transporter-like_CS"/>
</dbReference>
<keyword evidence="2 7" id="KW-0812">Transmembrane</keyword>
<feature type="transmembrane region" description="Helical" evidence="7">
    <location>
        <begin position="64"/>
        <end position="82"/>
    </location>
</feature>
<reference evidence="10 11" key="1">
    <citation type="submission" date="2023-07" db="EMBL/GenBank/DDBJ databases">
        <title>Sequencing the genomes of 1000 actinobacteria strains.</title>
        <authorList>
            <person name="Klenk H.-P."/>
        </authorList>
    </citation>
    <scope>NUCLEOTIDE SEQUENCE [LARGE SCALE GENOMIC DNA]</scope>
    <source>
        <strain evidence="10 11">DSM 19515</strain>
    </source>
</reference>
<evidence type="ECO:0000256" key="7">
    <source>
        <dbReference type="SAM" id="Phobius"/>
    </source>
</evidence>